<feature type="compositionally biased region" description="Basic and acidic residues" evidence="1">
    <location>
        <begin position="162"/>
        <end position="182"/>
    </location>
</feature>
<dbReference type="KEGG" id="ehx:EMIHUDRAFT_371325"/>
<sequence>MVRAQTAGACRQRASPTVRGAQFKCASRQAECERCALLSTKLQRSNRALRAAQEERGQALAMLYQAQAEDVRGGAQRPAEASPSRPELTRRHSAKAAQELAAAKAEASDLREQVASLFARAELLETKHAAREAELRQRLVASEGKSSRLQLALQSSGAHGRASREEHEQAKRAAEEARRAQEHAVSCDLERLAASLVETEERLRRSEEERERTASEVLSAREEADQAARALGEASEARARLEAQSKDRILELATTKAAIEAEHVAQVASLQKRHEAELEIEVHKAVRRAEAEAQAAAAAVAAETEAAAARRHAEDLLGSVRVAVLAPCVRLVVNDHEALRIGSPTQVDFDALARMIEAEVLARWTRLCGVPSDLPADAQLAAMRDGSLFPHILLEEHMQRVTEEVSGRLLRMIHAA</sequence>
<dbReference type="EnsemblProtists" id="EOD12498">
    <property type="protein sequence ID" value="EOD12498"/>
    <property type="gene ID" value="EMIHUDRAFT_371325"/>
</dbReference>
<dbReference type="Proteomes" id="UP000013827">
    <property type="component" value="Unassembled WGS sequence"/>
</dbReference>
<protein>
    <submittedName>
        <fullName evidence="2">Uncharacterized protein</fullName>
    </submittedName>
</protein>
<name>A0A0D3IML3_EMIH1</name>
<evidence type="ECO:0000313" key="3">
    <source>
        <dbReference type="Proteomes" id="UP000013827"/>
    </source>
</evidence>
<keyword evidence="3" id="KW-1185">Reference proteome</keyword>
<feature type="region of interest" description="Disordered" evidence="1">
    <location>
        <begin position="146"/>
        <end position="184"/>
    </location>
</feature>
<dbReference type="HOGENOM" id="CLU_661285_0_0_1"/>
<dbReference type="RefSeq" id="XP_005764927.1">
    <property type="nucleotide sequence ID" value="XM_005764870.1"/>
</dbReference>
<feature type="region of interest" description="Disordered" evidence="1">
    <location>
        <begin position="200"/>
        <end position="231"/>
    </location>
</feature>
<feature type="compositionally biased region" description="Basic and acidic residues" evidence="1">
    <location>
        <begin position="200"/>
        <end position="226"/>
    </location>
</feature>
<feature type="region of interest" description="Disordered" evidence="1">
    <location>
        <begin position="71"/>
        <end position="100"/>
    </location>
</feature>
<organism evidence="2 3">
    <name type="scientific">Emiliania huxleyi (strain CCMP1516)</name>
    <dbReference type="NCBI Taxonomy" id="280463"/>
    <lineage>
        <taxon>Eukaryota</taxon>
        <taxon>Haptista</taxon>
        <taxon>Haptophyta</taxon>
        <taxon>Prymnesiophyceae</taxon>
        <taxon>Isochrysidales</taxon>
        <taxon>Noelaerhabdaceae</taxon>
        <taxon>Emiliania</taxon>
    </lineage>
</organism>
<dbReference type="AlphaFoldDB" id="A0A0D3IML3"/>
<reference evidence="2" key="2">
    <citation type="submission" date="2024-10" db="UniProtKB">
        <authorList>
            <consortium name="EnsemblProtists"/>
        </authorList>
    </citation>
    <scope>IDENTIFICATION</scope>
</reference>
<reference evidence="3" key="1">
    <citation type="journal article" date="2013" name="Nature">
        <title>Pan genome of the phytoplankton Emiliania underpins its global distribution.</title>
        <authorList>
            <person name="Read B.A."/>
            <person name="Kegel J."/>
            <person name="Klute M.J."/>
            <person name="Kuo A."/>
            <person name="Lefebvre S.C."/>
            <person name="Maumus F."/>
            <person name="Mayer C."/>
            <person name="Miller J."/>
            <person name="Monier A."/>
            <person name="Salamov A."/>
            <person name="Young J."/>
            <person name="Aguilar M."/>
            <person name="Claverie J.M."/>
            <person name="Frickenhaus S."/>
            <person name="Gonzalez K."/>
            <person name="Herman E.K."/>
            <person name="Lin Y.C."/>
            <person name="Napier J."/>
            <person name="Ogata H."/>
            <person name="Sarno A.F."/>
            <person name="Shmutz J."/>
            <person name="Schroeder D."/>
            <person name="de Vargas C."/>
            <person name="Verret F."/>
            <person name="von Dassow P."/>
            <person name="Valentin K."/>
            <person name="Van de Peer Y."/>
            <person name="Wheeler G."/>
            <person name="Dacks J.B."/>
            <person name="Delwiche C.F."/>
            <person name="Dyhrman S.T."/>
            <person name="Glockner G."/>
            <person name="John U."/>
            <person name="Richards T."/>
            <person name="Worden A.Z."/>
            <person name="Zhang X."/>
            <person name="Grigoriev I.V."/>
            <person name="Allen A.E."/>
            <person name="Bidle K."/>
            <person name="Borodovsky M."/>
            <person name="Bowler C."/>
            <person name="Brownlee C."/>
            <person name="Cock J.M."/>
            <person name="Elias M."/>
            <person name="Gladyshev V.N."/>
            <person name="Groth M."/>
            <person name="Guda C."/>
            <person name="Hadaegh A."/>
            <person name="Iglesias-Rodriguez M.D."/>
            <person name="Jenkins J."/>
            <person name="Jones B.M."/>
            <person name="Lawson T."/>
            <person name="Leese F."/>
            <person name="Lindquist E."/>
            <person name="Lobanov A."/>
            <person name="Lomsadze A."/>
            <person name="Malik S.B."/>
            <person name="Marsh M.E."/>
            <person name="Mackinder L."/>
            <person name="Mock T."/>
            <person name="Mueller-Roeber B."/>
            <person name="Pagarete A."/>
            <person name="Parker M."/>
            <person name="Probert I."/>
            <person name="Quesneville H."/>
            <person name="Raines C."/>
            <person name="Rensing S.A."/>
            <person name="Riano-Pachon D.M."/>
            <person name="Richier S."/>
            <person name="Rokitta S."/>
            <person name="Shiraiwa Y."/>
            <person name="Soanes D.M."/>
            <person name="van der Giezen M."/>
            <person name="Wahlund T.M."/>
            <person name="Williams B."/>
            <person name="Wilson W."/>
            <person name="Wolfe G."/>
            <person name="Wurch L.L."/>
        </authorList>
    </citation>
    <scope>NUCLEOTIDE SEQUENCE</scope>
</reference>
<feature type="compositionally biased region" description="Polar residues" evidence="1">
    <location>
        <begin position="147"/>
        <end position="157"/>
    </location>
</feature>
<proteinExistence type="predicted"/>
<dbReference type="GeneID" id="17258648"/>
<evidence type="ECO:0000313" key="2">
    <source>
        <dbReference type="EnsemblProtists" id="EOD12498"/>
    </source>
</evidence>
<evidence type="ECO:0000256" key="1">
    <source>
        <dbReference type="SAM" id="MobiDB-lite"/>
    </source>
</evidence>
<dbReference type="PaxDb" id="2903-EOD12498"/>
<accession>A0A0D3IML3</accession>